<dbReference type="OrthoDB" id="185963at2"/>
<dbReference type="Proteomes" id="UP000068447">
    <property type="component" value="Chromosome"/>
</dbReference>
<dbReference type="CDD" id="cd05483">
    <property type="entry name" value="retropepsin_like_bacteria"/>
    <property type="match status" value="1"/>
</dbReference>
<dbReference type="Gene3D" id="2.40.70.10">
    <property type="entry name" value="Acid Proteases"/>
    <property type="match status" value="1"/>
</dbReference>
<dbReference type="InterPro" id="IPR011969">
    <property type="entry name" value="Clan_AA_Asp_peptidase_C"/>
</dbReference>
<protein>
    <submittedName>
        <fullName evidence="1">Aspartyl protease</fullName>
    </submittedName>
</protein>
<dbReference type="InterPro" id="IPR034122">
    <property type="entry name" value="Retropepsin-like_bacterial"/>
</dbReference>
<accession>A0A0U3B5W9</accession>
<keyword evidence="2" id="KW-1185">Reference proteome</keyword>
<name>A0A0U3B5W9_9ALTE</name>
<dbReference type="AlphaFoldDB" id="A0A0U3B5W9"/>
<dbReference type="STRING" id="1526571.AT746_16105"/>
<dbReference type="GO" id="GO:0008233">
    <property type="term" value="F:peptidase activity"/>
    <property type="evidence" value="ECO:0007669"/>
    <property type="project" value="UniProtKB-KW"/>
</dbReference>
<evidence type="ECO:0000313" key="1">
    <source>
        <dbReference type="EMBL" id="ALT00513.1"/>
    </source>
</evidence>
<organism evidence="1 2">
    <name type="scientific">Lacimicrobium alkaliphilum</name>
    <dbReference type="NCBI Taxonomy" id="1526571"/>
    <lineage>
        <taxon>Bacteria</taxon>
        <taxon>Pseudomonadati</taxon>
        <taxon>Pseudomonadota</taxon>
        <taxon>Gammaproteobacteria</taxon>
        <taxon>Alteromonadales</taxon>
        <taxon>Alteromonadaceae</taxon>
        <taxon>Lacimicrobium</taxon>
    </lineage>
</organism>
<keyword evidence="1" id="KW-0378">Hydrolase</keyword>
<dbReference type="GO" id="GO:0006508">
    <property type="term" value="P:proteolysis"/>
    <property type="evidence" value="ECO:0007669"/>
    <property type="project" value="UniProtKB-KW"/>
</dbReference>
<keyword evidence="1" id="KW-0645">Protease</keyword>
<dbReference type="NCBIfam" id="TIGR02281">
    <property type="entry name" value="clan_AA_DTGA"/>
    <property type="match status" value="1"/>
</dbReference>
<sequence length="161" mass="17970">MWVMAWLCALVLLTLFFDKQLARQFNPNPEPISYQQGQATEVKLKRNRQGHYVASGLINRQPVVFLLDTGATQVSVPMHLAERLNLQPGAVQRVMTANGSVNVAKTRIDTLQLGDLTLRDLDANLNPGMQSDAILLGMSALKQLDFRQSGEWLYLTPATTY</sequence>
<gene>
    <name evidence="1" type="ORF">AT746_16105</name>
</gene>
<dbReference type="SUPFAM" id="SSF50630">
    <property type="entry name" value="Acid proteases"/>
    <property type="match status" value="1"/>
</dbReference>
<dbReference type="InterPro" id="IPR021109">
    <property type="entry name" value="Peptidase_aspartic_dom_sf"/>
</dbReference>
<dbReference type="KEGG" id="lal:AT746_16105"/>
<dbReference type="Pfam" id="PF13975">
    <property type="entry name" value="gag-asp_proteas"/>
    <property type="match status" value="1"/>
</dbReference>
<proteinExistence type="predicted"/>
<dbReference type="EMBL" id="CP013650">
    <property type="protein sequence ID" value="ALT00513.1"/>
    <property type="molecule type" value="Genomic_DNA"/>
</dbReference>
<reference evidence="1 2" key="1">
    <citation type="submission" date="2015-12" db="EMBL/GenBank/DDBJ databases">
        <title>Complete genome of Lacimicrobium alkaliphilum KCTC 32984.</title>
        <authorList>
            <person name="Kim S.-G."/>
            <person name="Lee Y.-J."/>
        </authorList>
    </citation>
    <scope>NUCLEOTIDE SEQUENCE [LARGE SCALE GENOMIC DNA]</scope>
    <source>
        <strain evidence="1 2">YelD216</strain>
    </source>
</reference>
<evidence type="ECO:0000313" key="2">
    <source>
        <dbReference type="Proteomes" id="UP000068447"/>
    </source>
</evidence>